<sequence>MRLLRAGRYLHKHDDDLDCEQELDEDDPAFYGNLAFFRLQCGVQLRVVRRSAHPLKAPAAPASPSAVDDRDEDIFAMELFKSESPRVLMHDARPFSRADSSSRSLGISSSTLSDPDVNMLQESALEPPPTAFRTCLASTTRWFSSSSSSPSWWRSCWPWPAATTT</sequence>
<comment type="caution">
    <text evidence="1">The sequence shown here is derived from an EMBL/GenBank/DDBJ whole genome shotgun (WGS) entry which is preliminary data.</text>
</comment>
<reference evidence="1 2" key="1">
    <citation type="submission" date="2018-08" db="EMBL/GenBank/DDBJ databases">
        <title>Genomic investigation of the strawberry pathogen Phytophthora fragariae indicates pathogenicity is determined by transcriptional variation in three key races.</title>
        <authorList>
            <person name="Adams T.M."/>
            <person name="Armitage A.D."/>
            <person name="Sobczyk M.K."/>
            <person name="Bates H.J."/>
            <person name="Dunwell J.M."/>
            <person name="Nellist C.F."/>
            <person name="Harrison R.J."/>
        </authorList>
    </citation>
    <scope>NUCLEOTIDE SEQUENCE [LARGE SCALE GENOMIC DNA]</scope>
    <source>
        <strain evidence="1 2">BC-1</strain>
    </source>
</reference>
<evidence type="ECO:0000313" key="2">
    <source>
        <dbReference type="Proteomes" id="UP000440367"/>
    </source>
</evidence>
<organism evidence="1 2">
    <name type="scientific">Phytophthora fragariae</name>
    <dbReference type="NCBI Taxonomy" id="53985"/>
    <lineage>
        <taxon>Eukaryota</taxon>
        <taxon>Sar</taxon>
        <taxon>Stramenopiles</taxon>
        <taxon>Oomycota</taxon>
        <taxon>Peronosporomycetes</taxon>
        <taxon>Peronosporales</taxon>
        <taxon>Peronosporaceae</taxon>
        <taxon>Phytophthora</taxon>
    </lineage>
</organism>
<dbReference type="Proteomes" id="UP000440367">
    <property type="component" value="Unassembled WGS sequence"/>
</dbReference>
<name>A0A6A3WI73_9STRA</name>
<dbReference type="EMBL" id="QXGD01002897">
    <property type="protein sequence ID" value="KAE9182863.1"/>
    <property type="molecule type" value="Genomic_DNA"/>
</dbReference>
<dbReference type="AlphaFoldDB" id="A0A6A3WI73"/>
<evidence type="ECO:0000313" key="1">
    <source>
        <dbReference type="EMBL" id="KAE9182863.1"/>
    </source>
</evidence>
<proteinExistence type="predicted"/>
<gene>
    <name evidence="1" type="ORF">PF002_g26871</name>
</gene>
<protein>
    <submittedName>
        <fullName evidence="1">Uncharacterized protein</fullName>
    </submittedName>
</protein>
<accession>A0A6A3WI73</accession>